<dbReference type="FunFam" id="1.10.4020.10:FF:000001">
    <property type="entry name" value="zinc finger protein 263 isoform X1"/>
    <property type="match status" value="1"/>
</dbReference>
<dbReference type="PANTHER" id="PTHR45935">
    <property type="entry name" value="PROTEIN ZBED8-RELATED"/>
    <property type="match status" value="1"/>
</dbReference>
<comment type="subcellular location">
    <subcellularLocation>
        <location evidence="3">Nucleus</location>
    </subcellularLocation>
</comment>
<evidence type="ECO:0000259" key="6">
    <source>
        <dbReference type="PROSITE" id="PS50804"/>
    </source>
</evidence>
<feature type="region of interest" description="Disordered" evidence="4">
    <location>
        <begin position="649"/>
        <end position="698"/>
    </location>
</feature>
<dbReference type="InterPro" id="IPR036236">
    <property type="entry name" value="Znf_C2H2_sf"/>
</dbReference>
<feature type="domain" description="SCAN box" evidence="6">
    <location>
        <begin position="784"/>
        <end position="865"/>
    </location>
</feature>
<dbReference type="InterPro" id="IPR038269">
    <property type="entry name" value="SCAN_sf"/>
</dbReference>
<evidence type="ECO:0000259" key="5">
    <source>
        <dbReference type="PROSITE" id="PS50157"/>
    </source>
</evidence>
<proteinExistence type="predicted"/>
<dbReference type="GO" id="GO:0008270">
    <property type="term" value="F:zinc ion binding"/>
    <property type="evidence" value="ECO:0007669"/>
    <property type="project" value="UniProtKB-KW"/>
</dbReference>
<feature type="compositionally biased region" description="Basic and acidic residues" evidence="4">
    <location>
        <begin position="713"/>
        <end position="723"/>
    </location>
</feature>
<feature type="region of interest" description="Disordered" evidence="4">
    <location>
        <begin position="602"/>
        <end position="623"/>
    </location>
</feature>
<accession>A0A643BU10</accession>
<keyword evidence="2" id="KW-0862">Zinc</keyword>
<evidence type="ECO:0000256" key="3">
    <source>
        <dbReference type="PROSITE-ProRule" id="PRU00187"/>
    </source>
</evidence>
<dbReference type="Gene3D" id="3.30.160.60">
    <property type="entry name" value="Classic Zinc Finger"/>
    <property type="match status" value="2"/>
</dbReference>
<feature type="domain" description="C2H2-type" evidence="5">
    <location>
        <begin position="982"/>
        <end position="1009"/>
    </location>
</feature>
<evidence type="ECO:0000313" key="8">
    <source>
        <dbReference type="Proteomes" id="UP000437017"/>
    </source>
</evidence>
<evidence type="ECO:0000256" key="1">
    <source>
        <dbReference type="ARBA" id="ARBA00023242"/>
    </source>
</evidence>
<organism evidence="7 8">
    <name type="scientific">Balaenoptera physalus</name>
    <name type="common">Fin whale</name>
    <name type="synonym">Balaena physalus</name>
    <dbReference type="NCBI Taxonomy" id="9770"/>
    <lineage>
        <taxon>Eukaryota</taxon>
        <taxon>Metazoa</taxon>
        <taxon>Chordata</taxon>
        <taxon>Craniata</taxon>
        <taxon>Vertebrata</taxon>
        <taxon>Euteleostomi</taxon>
        <taxon>Mammalia</taxon>
        <taxon>Eutheria</taxon>
        <taxon>Laurasiatheria</taxon>
        <taxon>Artiodactyla</taxon>
        <taxon>Whippomorpha</taxon>
        <taxon>Cetacea</taxon>
        <taxon>Mysticeti</taxon>
        <taxon>Balaenopteridae</taxon>
        <taxon>Balaenoptera</taxon>
    </lineage>
</organism>
<keyword evidence="1 3" id="KW-0539">Nucleus</keyword>
<sequence length="1009" mass="110101">VPMAEEAQALTTRIPTQRVRTLNEPVTGEEGYDRLCIFEVPMKGEVAQMKGEEEPWVPNMVDMTVVSRAEARMGPGLGFLCRLRDEEAPPEQGMFCNLQHWSEEAVSRISSEAMPSEIENVELTPLFRPSPQRRQQVLAPLVSFSPHSPTGHFIQTKPNKRNKWKLDCGRDKRADRLGTDEVESPDLHLAGLRTPVPQVPYSASGLGVQDSGTFTGRQFQGWVIWRLDQFTAGIICRLNNAHEEGSFLWTSSDSSSDPPGENYVRATHHCTPEIIYFRLSPEQSESPSGAANTVLLTGTIELLREPCPVMRPRVSLVAQMMPSMAHEALTPAICQGLSVSRPRVVIQLECGEEPWVLNGTDVTLARNAQRRPSPGEWGLRGVSLGPTYGQASVHLPSWTLSSPASHLTDSFHHQPLLEAPALAALEGELQGPPPGHGETCSESHPQAVCVASDPARLPSPPHLWGRSPHLAEDRDVSGEAALPGAFQDGPPLAPTRVLPSAGASERGKSLEGRRGVSPSRERKPTGVSVIYWESGEASVSLRLTSSLRAPPGGKALADHPAPGKQPRASNLRQHRLLHTGERPFRCSDCGKAFAKGAVSAITKEQRHDTPNSPPASRVPPLKPHKFLQGKETWGVSVDGYEMQTNPTELTEGYCREPMGFRSKGMLTSRPSGGESRRNNTPPDRDFRPPGRAGQLSGRCLGNSWSRLIVLQELPRRPPGDQKEASGAGPVVHMRRIRRYRPSPPLVPRGGSKKTPGTTMPSPLGPPSLPSVDPEATLKDPEAARQHFRGFCYQEVAGPREALARLRELCRQWLRPEVHSKEQMLELLVLEQFLGALPPEIQAWVRGQQPGSPEEATVLVEGLQHDPGQLLGWVSVVVLASWRDRITAHVLKQAVLPATQKAEESVGSSHPSGTVEPLRAASGEGSKDAQMEGNAQLSCSVKEEPDGYGQETAPSSPPHPGRSHEGPAEQQEPTSGHAGQRRHFCGDCGHSFDWKSQLVIHRKSHRPEAP</sequence>
<dbReference type="PROSITE" id="PS50157">
    <property type="entry name" value="ZINC_FINGER_C2H2_2"/>
    <property type="match status" value="1"/>
</dbReference>
<dbReference type="PROSITE" id="PS00028">
    <property type="entry name" value="ZINC_FINGER_C2H2_1"/>
    <property type="match status" value="1"/>
</dbReference>
<dbReference type="Pfam" id="PF02023">
    <property type="entry name" value="SCAN"/>
    <property type="match status" value="1"/>
</dbReference>
<feature type="compositionally biased region" description="Pro residues" evidence="4">
    <location>
        <begin position="611"/>
        <end position="621"/>
    </location>
</feature>
<dbReference type="PANTHER" id="PTHR45935:SF27">
    <property type="entry name" value="ZINC FINGER PROTEIN 446"/>
    <property type="match status" value="1"/>
</dbReference>
<evidence type="ECO:0000256" key="2">
    <source>
        <dbReference type="PROSITE-ProRule" id="PRU00042"/>
    </source>
</evidence>
<dbReference type="SUPFAM" id="SSF47353">
    <property type="entry name" value="Retrovirus capsid dimerization domain-like"/>
    <property type="match status" value="1"/>
</dbReference>
<dbReference type="InterPro" id="IPR003309">
    <property type="entry name" value="SCAN_dom"/>
</dbReference>
<feature type="region of interest" description="Disordered" evidence="4">
    <location>
        <begin position="901"/>
        <end position="986"/>
    </location>
</feature>
<comment type="caution">
    <text evidence="7">The sequence shown here is derived from an EMBL/GenBank/DDBJ whole genome shotgun (WGS) entry which is preliminary data.</text>
</comment>
<dbReference type="InterPro" id="IPR013087">
    <property type="entry name" value="Znf_C2H2_type"/>
</dbReference>
<dbReference type="FunFam" id="3.30.160.60:FF:001246">
    <property type="entry name" value="Zinc finger protein 446"/>
    <property type="match status" value="1"/>
</dbReference>
<dbReference type="CDD" id="cd07936">
    <property type="entry name" value="SCAN"/>
    <property type="match status" value="1"/>
</dbReference>
<dbReference type="SUPFAM" id="SSF57667">
    <property type="entry name" value="beta-beta-alpha zinc fingers"/>
    <property type="match status" value="2"/>
</dbReference>
<dbReference type="EMBL" id="SGJD01004763">
    <property type="protein sequence ID" value="KAB0391148.1"/>
    <property type="molecule type" value="Genomic_DNA"/>
</dbReference>
<name>A0A643BU10_BALPH</name>
<keyword evidence="2" id="KW-0863">Zinc-finger</keyword>
<gene>
    <name evidence="7" type="ORF">E2I00_017273</name>
</gene>
<feature type="compositionally biased region" description="Basic and acidic residues" evidence="4">
    <location>
        <begin position="505"/>
        <end position="523"/>
    </location>
</feature>
<dbReference type="Gene3D" id="1.10.4020.10">
    <property type="entry name" value="DNA breaking-rejoining enzymes"/>
    <property type="match status" value="1"/>
</dbReference>
<feature type="compositionally biased region" description="Basic and acidic residues" evidence="4">
    <location>
        <begin position="674"/>
        <end position="688"/>
    </location>
</feature>
<evidence type="ECO:0000313" key="7">
    <source>
        <dbReference type="EMBL" id="KAB0391148.1"/>
    </source>
</evidence>
<evidence type="ECO:0000256" key="4">
    <source>
        <dbReference type="SAM" id="MobiDB-lite"/>
    </source>
</evidence>
<keyword evidence="2" id="KW-0479">Metal-binding</keyword>
<feature type="region of interest" description="Disordered" evidence="4">
    <location>
        <begin position="712"/>
        <end position="777"/>
    </location>
</feature>
<keyword evidence="8" id="KW-1185">Reference proteome</keyword>
<dbReference type="AlphaFoldDB" id="A0A643BU10"/>
<feature type="region of interest" description="Disordered" evidence="4">
    <location>
        <begin position="481"/>
        <end position="523"/>
    </location>
</feature>
<dbReference type="PROSITE" id="PS50804">
    <property type="entry name" value="SCAN_BOX"/>
    <property type="match status" value="1"/>
</dbReference>
<dbReference type="OrthoDB" id="6077919at2759"/>
<dbReference type="Proteomes" id="UP000437017">
    <property type="component" value="Unassembled WGS sequence"/>
</dbReference>
<protein>
    <submittedName>
        <fullName evidence="7">Uncharacterized protein</fullName>
    </submittedName>
</protein>
<reference evidence="7 8" key="1">
    <citation type="journal article" date="2019" name="PLoS ONE">
        <title>Genomic analyses reveal an absence of contemporary introgressive admixture between fin whales and blue whales, despite known hybrids.</title>
        <authorList>
            <person name="Westbury M.V."/>
            <person name="Petersen B."/>
            <person name="Lorenzen E.D."/>
        </authorList>
    </citation>
    <scope>NUCLEOTIDE SEQUENCE [LARGE SCALE GENOMIC DNA]</scope>
    <source>
        <strain evidence="7">FinWhale-01</strain>
    </source>
</reference>
<dbReference type="GO" id="GO:0005634">
    <property type="term" value="C:nucleus"/>
    <property type="evidence" value="ECO:0007669"/>
    <property type="project" value="UniProtKB-SubCell"/>
</dbReference>
<dbReference type="InterPro" id="IPR050916">
    <property type="entry name" value="SCAN-C2H2_zinc_finger"/>
</dbReference>
<dbReference type="SMART" id="SM00431">
    <property type="entry name" value="SCAN"/>
    <property type="match status" value="1"/>
</dbReference>
<feature type="non-terminal residue" evidence="7">
    <location>
        <position position="1"/>
    </location>
</feature>